<dbReference type="HOGENOM" id="CLU_2365774_0_0_1"/>
<evidence type="ECO:0000313" key="2">
    <source>
        <dbReference type="EnsemblPlants" id="OB05G20340.1"/>
    </source>
</evidence>
<protein>
    <submittedName>
        <fullName evidence="2">Uncharacterized protein</fullName>
    </submittedName>
</protein>
<feature type="transmembrane region" description="Helical" evidence="1">
    <location>
        <begin position="58"/>
        <end position="77"/>
    </location>
</feature>
<dbReference type="Proteomes" id="UP000006038">
    <property type="component" value="Chromosome 5"/>
</dbReference>
<organism evidence="2">
    <name type="scientific">Oryza brachyantha</name>
    <name type="common">malo sina</name>
    <dbReference type="NCBI Taxonomy" id="4533"/>
    <lineage>
        <taxon>Eukaryota</taxon>
        <taxon>Viridiplantae</taxon>
        <taxon>Streptophyta</taxon>
        <taxon>Embryophyta</taxon>
        <taxon>Tracheophyta</taxon>
        <taxon>Spermatophyta</taxon>
        <taxon>Magnoliopsida</taxon>
        <taxon>Liliopsida</taxon>
        <taxon>Poales</taxon>
        <taxon>Poaceae</taxon>
        <taxon>BOP clade</taxon>
        <taxon>Oryzoideae</taxon>
        <taxon>Oryzeae</taxon>
        <taxon>Oryzinae</taxon>
        <taxon>Oryza</taxon>
    </lineage>
</organism>
<evidence type="ECO:0000256" key="1">
    <source>
        <dbReference type="SAM" id="Phobius"/>
    </source>
</evidence>
<dbReference type="AlphaFoldDB" id="J3M610"/>
<reference evidence="2" key="2">
    <citation type="submission" date="2013-04" db="UniProtKB">
        <authorList>
            <consortium name="EnsemblPlants"/>
        </authorList>
    </citation>
    <scope>IDENTIFICATION</scope>
</reference>
<evidence type="ECO:0000313" key="3">
    <source>
        <dbReference type="Proteomes" id="UP000006038"/>
    </source>
</evidence>
<proteinExistence type="predicted"/>
<sequence length="96" mass="11540">TRQETDKNSWLDTGTYIYFADLLIKGNPLVYKQCHAWQNTAMTIGKQKNRHNSIIYRIYIYTLHYAYVFYQSCIYYIHYKPKKKMKVSTTMSSSYV</sequence>
<keyword evidence="1" id="KW-0472">Membrane</keyword>
<keyword evidence="1" id="KW-0812">Transmembrane</keyword>
<reference evidence="2" key="1">
    <citation type="journal article" date="2013" name="Nat. Commun.">
        <title>Whole-genome sequencing of Oryza brachyantha reveals mechanisms underlying Oryza genome evolution.</title>
        <authorList>
            <person name="Chen J."/>
            <person name="Huang Q."/>
            <person name="Gao D."/>
            <person name="Wang J."/>
            <person name="Lang Y."/>
            <person name="Liu T."/>
            <person name="Li B."/>
            <person name="Bai Z."/>
            <person name="Luis Goicoechea J."/>
            <person name="Liang C."/>
            <person name="Chen C."/>
            <person name="Zhang W."/>
            <person name="Sun S."/>
            <person name="Liao Y."/>
            <person name="Zhang X."/>
            <person name="Yang L."/>
            <person name="Song C."/>
            <person name="Wang M."/>
            <person name="Shi J."/>
            <person name="Liu G."/>
            <person name="Liu J."/>
            <person name="Zhou H."/>
            <person name="Zhou W."/>
            <person name="Yu Q."/>
            <person name="An N."/>
            <person name="Chen Y."/>
            <person name="Cai Q."/>
            <person name="Wang B."/>
            <person name="Liu B."/>
            <person name="Min J."/>
            <person name="Huang Y."/>
            <person name="Wu H."/>
            <person name="Li Z."/>
            <person name="Zhang Y."/>
            <person name="Yin Y."/>
            <person name="Song W."/>
            <person name="Jiang J."/>
            <person name="Jackson S.A."/>
            <person name="Wing R.A."/>
            <person name="Wang J."/>
            <person name="Chen M."/>
        </authorList>
    </citation>
    <scope>NUCLEOTIDE SEQUENCE [LARGE SCALE GENOMIC DNA]</scope>
    <source>
        <strain evidence="2">cv. IRGC 101232</strain>
    </source>
</reference>
<dbReference type="Gramene" id="OB05G20340.1">
    <property type="protein sequence ID" value="OB05G20340.1"/>
    <property type="gene ID" value="OB05G20340"/>
</dbReference>
<keyword evidence="3" id="KW-1185">Reference proteome</keyword>
<name>J3M610_ORYBR</name>
<keyword evidence="1" id="KW-1133">Transmembrane helix</keyword>
<accession>J3M610</accession>
<dbReference type="EnsemblPlants" id="OB05G20340.1">
    <property type="protein sequence ID" value="OB05G20340.1"/>
    <property type="gene ID" value="OB05G20340"/>
</dbReference>